<organism evidence="2 3">
    <name type="scientific">Effrenium voratum</name>
    <dbReference type="NCBI Taxonomy" id="2562239"/>
    <lineage>
        <taxon>Eukaryota</taxon>
        <taxon>Sar</taxon>
        <taxon>Alveolata</taxon>
        <taxon>Dinophyceae</taxon>
        <taxon>Suessiales</taxon>
        <taxon>Symbiodiniaceae</taxon>
        <taxon>Effrenium</taxon>
    </lineage>
</organism>
<reference evidence="2" key="1">
    <citation type="submission" date="2023-08" db="EMBL/GenBank/DDBJ databases">
        <authorList>
            <person name="Chen Y."/>
            <person name="Shah S."/>
            <person name="Dougan E. K."/>
            <person name="Thang M."/>
            <person name="Chan C."/>
        </authorList>
    </citation>
    <scope>NUCLEOTIDE SEQUENCE</scope>
</reference>
<sequence length="82" mass="9063">MTVSMPMKPGLVVKHSDEASTDAGSSEEVLPTRPAGGRDRPQAAQAAKPRRARRHKKEQKEVSDLRCELRARGKEAKRGLQM</sequence>
<evidence type="ECO:0000313" key="2">
    <source>
        <dbReference type="EMBL" id="CAJ1394136.1"/>
    </source>
</evidence>
<evidence type="ECO:0000313" key="3">
    <source>
        <dbReference type="Proteomes" id="UP001178507"/>
    </source>
</evidence>
<feature type="region of interest" description="Disordered" evidence="1">
    <location>
        <begin position="1"/>
        <end position="82"/>
    </location>
</feature>
<dbReference type="EMBL" id="CAUJNA010002768">
    <property type="protein sequence ID" value="CAJ1394136.1"/>
    <property type="molecule type" value="Genomic_DNA"/>
</dbReference>
<keyword evidence="3" id="KW-1185">Reference proteome</keyword>
<evidence type="ECO:0000256" key="1">
    <source>
        <dbReference type="SAM" id="MobiDB-lite"/>
    </source>
</evidence>
<accession>A0AA36IV11</accession>
<proteinExistence type="predicted"/>
<feature type="compositionally biased region" description="Basic residues" evidence="1">
    <location>
        <begin position="48"/>
        <end position="57"/>
    </location>
</feature>
<dbReference type="Proteomes" id="UP001178507">
    <property type="component" value="Unassembled WGS sequence"/>
</dbReference>
<name>A0AA36IV11_9DINO</name>
<comment type="caution">
    <text evidence="2">The sequence shown here is derived from an EMBL/GenBank/DDBJ whole genome shotgun (WGS) entry which is preliminary data.</text>
</comment>
<protein>
    <submittedName>
        <fullName evidence="2">Uncharacterized protein</fullName>
    </submittedName>
</protein>
<gene>
    <name evidence="2" type="ORF">EVOR1521_LOCUS18866</name>
</gene>
<dbReference type="AlphaFoldDB" id="A0AA36IV11"/>
<feature type="compositionally biased region" description="Basic and acidic residues" evidence="1">
    <location>
        <begin position="58"/>
        <end position="82"/>
    </location>
</feature>